<protein>
    <submittedName>
        <fullName evidence="1">Uncharacterized protein</fullName>
    </submittedName>
</protein>
<dbReference type="EMBL" id="CADCVP010000136">
    <property type="protein sequence ID" value="CAA9489805.1"/>
    <property type="molecule type" value="Genomic_DNA"/>
</dbReference>
<sequence length="71" mass="7588">MRLGPPPGLCGSCRHRHLVRNTRGSTFSLCRRASWDPALVKYPPLPVLRCHGHAALPPAPEPASAPGRADG</sequence>
<evidence type="ECO:0000313" key="1">
    <source>
        <dbReference type="EMBL" id="CAA9489805.1"/>
    </source>
</evidence>
<dbReference type="AlphaFoldDB" id="A0A6J4SC43"/>
<name>A0A6J4SC43_9ACTN</name>
<gene>
    <name evidence="1" type="ORF">AVDCRST_MAG69-1270</name>
</gene>
<reference evidence="1" key="1">
    <citation type="submission" date="2020-02" db="EMBL/GenBank/DDBJ databases">
        <authorList>
            <person name="Meier V. D."/>
        </authorList>
    </citation>
    <scope>NUCLEOTIDE SEQUENCE</scope>
    <source>
        <strain evidence="1">AVDCRST_MAG69</strain>
    </source>
</reference>
<proteinExistence type="predicted"/>
<organism evidence="1">
    <name type="scientific">uncultured Solirubrobacteraceae bacterium</name>
    <dbReference type="NCBI Taxonomy" id="1162706"/>
    <lineage>
        <taxon>Bacteria</taxon>
        <taxon>Bacillati</taxon>
        <taxon>Actinomycetota</taxon>
        <taxon>Thermoleophilia</taxon>
        <taxon>Solirubrobacterales</taxon>
        <taxon>Solirubrobacteraceae</taxon>
        <taxon>environmental samples</taxon>
    </lineage>
</organism>
<accession>A0A6J4SC43</accession>